<reference evidence="9" key="1">
    <citation type="journal article" date="2021" name="PeerJ">
        <title>Extensive microbial diversity within the chicken gut microbiome revealed by metagenomics and culture.</title>
        <authorList>
            <person name="Gilroy R."/>
            <person name="Ravi A."/>
            <person name="Getino M."/>
            <person name="Pursley I."/>
            <person name="Horton D.L."/>
            <person name="Alikhan N.F."/>
            <person name="Baker D."/>
            <person name="Gharbi K."/>
            <person name="Hall N."/>
            <person name="Watson M."/>
            <person name="Adriaenssens E.M."/>
            <person name="Foster-Nyarko E."/>
            <person name="Jarju S."/>
            <person name="Secka A."/>
            <person name="Antonio M."/>
            <person name="Oren A."/>
            <person name="Chaudhuri R.R."/>
            <person name="La Ragione R."/>
            <person name="Hildebrand F."/>
            <person name="Pallen M.J."/>
        </authorList>
    </citation>
    <scope>NUCLEOTIDE SEQUENCE</scope>
    <source>
        <strain evidence="9">ChiHjej9B8-1298</strain>
    </source>
</reference>
<feature type="domain" description="ABC3 transporter permease C-terminal" evidence="7">
    <location>
        <begin position="298"/>
        <end position="414"/>
    </location>
</feature>
<gene>
    <name evidence="9" type="ORF">H9814_08280</name>
</gene>
<evidence type="ECO:0000259" key="8">
    <source>
        <dbReference type="Pfam" id="PF12704"/>
    </source>
</evidence>
<evidence type="ECO:0000313" key="10">
    <source>
        <dbReference type="Proteomes" id="UP000824028"/>
    </source>
</evidence>
<feature type="transmembrane region" description="Helical" evidence="6">
    <location>
        <begin position="437"/>
        <end position="458"/>
    </location>
</feature>
<dbReference type="Pfam" id="PF02687">
    <property type="entry name" value="FtsX"/>
    <property type="match status" value="2"/>
</dbReference>
<dbReference type="AlphaFoldDB" id="A0A9D2J1U2"/>
<evidence type="ECO:0000256" key="3">
    <source>
        <dbReference type="ARBA" id="ARBA00022692"/>
    </source>
</evidence>
<reference evidence="9" key="2">
    <citation type="submission" date="2021-04" db="EMBL/GenBank/DDBJ databases">
        <authorList>
            <person name="Gilroy R."/>
        </authorList>
    </citation>
    <scope>NUCLEOTIDE SEQUENCE</scope>
    <source>
        <strain evidence="9">ChiHjej9B8-1298</strain>
    </source>
</reference>
<feature type="transmembrane region" description="Helical" evidence="6">
    <location>
        <begin position="340"/>
        <end position="366"/>
    </location>
</feature>
<protein>
    <submittedName>
        <fullName evidence="9">ABC transporter permease</fullName>
    </submittedName>
</protein>
<sequence>MLLHYLKVAVRQLLKYRTQNLISIVGLGVCLLCFSVCLYVGRFILSTDRCFEKRDRIANIELLREDGTPFGAGCIPLAHRLAAQPPAGVEAVTYVNPGDKRDYTVVLASGEELPFQNLDVLEADTSFHHVFGGELLAGSWEAAARTRNAVILTERMARRLFAQPAEAIGRTMLLTNARRMMTAREAGVTGDVSYTVQAVMRDLPANNSLTRMKPVDLLTVNDELSYHEAFRQADYLLSGQICALLRPGFTPDRLNATFLQQGLKMTFGPNECPVAAQPFGEDFLSEGGFLIFAVIFMALGTLILLVGLLNFFNFACGSYLTRLREYALRRVQGSRPGQLLGLLFTQAVLTVVLAFLVAGCLVEVWVPNLHISLETFRLEIDGGALLGQCVQYLAVLLLLTLVVCAGTVAYACRIPIQTGIRGTGRVRRGSRHIARNALLAVQFFVCWVFVALAAALYLQTDTLTSSVFNTLTDRQKEEILSIPLNYTFLTEADKQALIDRMKQHAGVEDCLPAEESYVSGLTRTSVFADEQKSRDKVIQIFYHRIAPNFFHFMNIPLLQGETLRDSTGIVINTKTAENYTRLTGKEAMGAVLYPWDGPAMTVCGLAGDINNYLYAPPEDWDSRKIGMCYQYSDFSLFLGHCYLKCRPGQADAVRRHVTAVLTETLPPTIPAQVNTLQQDLEAECSMEANLRSLILFFALVCVVVTLLGVYAAITLDTERRRKEVAIRKVNGAGRRQIFRLFAKTYVWLLTGTAVVAFPLIYVIFQQWQTLYVSFFSYGPWFWAGLFLSVTLVTALTVVFRITKIARVNPAEAVKTE</sequence>
<evidence type="ECO:0000313" key="9">
    <source>
        <dbReference type="EMBL" id="HIZ33516.1"/>
    </source>
</evidence>
<evidence type="ECO:0000256" key="6">
    <source>
        <dbReference type="SAM" id="Phobius"/>
    </source>
</evidence>
<keyword evidence="4 6" id="KW-1133">Transmembrane helix</keyword>
<dbReference type="EMBL" id="DXBX01000063">
    <property type="protein sequence ID" value="HIZ33516.1"/>
    <property type="molecule type" value="Genomic_DNA"/>
</dbReference>
<proteinExistence type="predicted"/>
<dbReference type="Proteomes" id="UP000824028">
    <property type="component" value="Unassembled WGS sequence"/>
</dbReference>
<feature type="transmembrane region" description="Helical" evidence="6">
    <location>
        <begin position="392"/>
        <end position="416"/>
    </location>
</feature>
<feature type="transmembrane region" description="Helical" evidence="6">
    <location>
        <begin position="780"/>
        <end position="799"/>
    </location>
</feature>
<dbReference type="InterPro" id="IPR003838">
    <property type="entry name" value="ABC3_permease_C"/>
</dbReference>
<evidence type="ECO:0000256" key="4">
    <source>
        <dbReference type="ARBA" id="ARBA00022989"/>
    </source>
</evidence>
<feature type="transmembrane region" description="Helical" evidence="6">
    <location>
        <begin position="21"/>
        <end position="45"/>
    </location>
</feature>
<dbReference type="GO" id="GO:0022857">
    <property type="term" value="F:transmembrane transporter activity"/>
    <property type="evidence" value="ECO:0007669"/>
    <property type="project" value="TreeGrafter"/>
</dbReference>
<feature type="domain" description="MacB-like periplasmic core" evidence="8">
    <location>
        <begin position="22"/>
        <end position="255"/>
    </location>
</feature>
<dbReference type="GO" id="GO:0005886">
    <property type="term" value="C:plasma membrane"/>
    <property type="evidence" value="ECO:0007669"/>
    <property type="project" value="UniProtKB-SubCell"/>
</dbReference>
<name>A0A9D2J1U2_9BACE</name>
<organism evidence="9 10">
    <name type="scientific">Candidatus Bacteroides merdigallinarum</name>
    <dbReference type="NCBI Taxonomy" id="2838473"/>
    <lineage>
        <taxon>Bacteria</taxon>
        <taxon>Pseudomonadati</taxon>
        <taxon>Bacteroidota</taxon>
        <taxon>Bacteroidia</taxon>
        <taxon>Bacteroidales</taxon>
        <taxon>Bacteroidaceae</taxon>
        <taxon>Bacteroides</taxon>
    </lineage>
</organism>
<feature type="transmembrane region" description="Helical" evidence="6">
    <location>
        <begin position="289"/>
        <end position="320"/>
    </location>
</feature>
<dbReference type="InterPro" id="IPR050250">
    <property type="entry name" value="Macrolide_Exporter_MacB"/>
</dbReference>
<evidence type="ECO:0000259" key="7">
    <source>
        <dbReference type="Pfam" id="PF02687"/>
    </source>
</evidence>
<evidence type="ECO:0000256" key="1">
    <source>
        <dbReference type="ARBA" id="ARBA00004651"/>
    </source>
</evidence>
<keyword evidence="3 6" id="KW-0812">Transmembrane</keyword>
<comment type="subcellular location">
    <subcellularLocation>
        <location evidence="1">Cell membrane</location>
        <topology evidence="1">Multi-pass membrane protein</topology>
    </subcellularLocation>
</comment>
<dbReference type="PANTHER" id="PTHR30572:SF18">
    <property type="entry name" value="ABC-TYPE MACROLIDE FAMILY EXPORT SYSTEM PERMEASE COMPONENT 2"/>
    <property type="match status" value="1"/>
</dbReference>
<feature type="transmembrane region" description="Helical" evidence="6">
    <location>
        <begin position="744"/>
        <end position="764"/>
    </location>
</feature>
<keyword evidence="2" id="KW-1003">Cell membrane</keyword>
<dbReference type="PANTHER" id="PTHR30572">
    <property type="entry name" value="MEMBRANE COMPONENT OF TRANSPORTER-RELATED"/>
    <property type="match status" value="1"/>
</dbReference>
<dbReference type="InterPro" id="IPR025857">
    <property type="entry name" value="MacB_PCD"/>
</dbReference>
<keyword evidence="5 6" id="KW-0472">Membrane</keyword>
<evidence type="ECO:0000256" key="5">
    <source>
        <dbReference type="ARBA" id="ARBA00023136"/>
    </source>
</evidence>
<accession>A0A9D2J1U2</accession>
<evidence type="ECO:0000256" key="2">
    <source>
        <dbReference type="ARBA" id="ARBA00022475"/>
    </source>
</evidence>
<feature type="transmembrane region" description="Helical" evidence="6">
    <location>
        <begin position="693"/>
        <end position="713"/>
    </location>
</feature>
<feature type="domain" description="ABC3 transporter permease C-terminal" evidence="7">
    <location>
        <begin position="696"/>
        <end position="809"/>
    </location>
</feature>
<dbReference type="Pfam" id="PF12704">
    <property type="entry name" value="MacB_PCD"/>
    <property type="match status" value="1"/>
</dbReference>
<comment type="caution">
    <text evidence="9">The sequence shown here is derived from an EMBL/GenBank/DDBJ whole genome shotgun (WGS) entry which is preliminary data.</text>
</comment>